<organism evidence="2 3">
    <name type="scientific">Cercophora newfieldiana</name>
    <dbReference type="NCBI Taxonomy" id="92897"/>
    <lineage>
        <taxon>Eukaryota</taxon>
        <taxon>Fungi</taxon>
        <taxon>Dikarya</taxon>
        <taxon>Ascomycota</taxon>
        <taxon>Pezizomycotina</taxon>
        <taxon>Sordariomycetes</taxon>
        <taxon>Sordariomycetidae</taxon>
        <taxon>Sordariales</taxon>
        <taxon>Lasiosphaeriaceae</taxon>
        <taxon>Cercophora</taxon>
    </lineage>
</organism>
<sequence length="285" mass="32189">MASPPTQSGRVAFHPSVQFKGETTRRHHPTIAPESTTKIFREFESKDVTDDMLDDAARLFSEHYGIWDTPDGCRGGKRGIILCHERDSTPRGLPPQGVPCVYVSLHTDDALAGHLLACRWIYQGRQVCWVTQLVVHHRWRERRIATRLLEKLRKKDDDIFGIMSSHPAALIAMAKACADFPFPQVPTSFMETHASGVMASSPIAYIKDAKLCGSLFQPGTASDTSLVSGADTNFFVNHDEPLKALRWLEKEGVWTLGDVPDRREFLLVFDTPRRRSRSLSRHMYM</sequence>
<dbReference type="InterPro" id="IPR016181">
    <property type="entry name" value="Acyl_CoA_acyltransferase"/>
</dbReference>
<reference evidence="2" key="1">
    <citation type="submission" date="2023-06" db="EMBL/GenBank/DDBJ databases">
        <title>Genome-scale phylogeny and comparative genomics of the fungal order Sordariales.</title>
        <authorList>
            <consortium name="Lawrence Berkeley National Laboratory"/>
            <person name="Hensen N."/>
            <person name="Bonometti L."/>
            <person name="Westerberg I."/>
            <person name="Brannstrom I.O."/>
            <person name="Guillou S."/>
            <person name="Cros-Aarteil S."/>
            <person name="Calhoun S."/>
            <person name="Haridas S."/>
            <person name="Kuo A."/>
            <person name="Mondo S."/>
            <person name="Pangilinan J."/>
            <person name="Riley R."/>
            <person name="Labutti K."/>
            <person name="Andreopoulos B."/>
            <person name="Lipzen A."/>
            <person name="Chen C."/>
            <person name="Yanf M."/>
            <person name="Daum C."/>
            <person name="Ng V."/>
            <person name="Clum A."/>
            <person name="Steindorff A."/>
            <person name="Ohm R."/>
            <person name="Martin F."/>
            <person name="Silar P."/>
            <person name="Natvig D."/>
            <person name="Lalanne C."/>
            <person name="Gautier V."/>
            <person name="Ament-Velasquez S.L."/>
            <person name="Kruys A."/>
            <person name="Hutchinson M.I."/>
            <person name="Powell A.J."/>
            <person name="Barry K."/>
            <person name="Miller A.N."/>
            <person name="Grigoriev I.V."/>
            <person name="Debuchy R."/>
            <person name="Gladieux P."/>
            <person name="Thoren M.H."/>
            <person name="Johannesson H."/>
        </authorList>
    </citation>
    <scope>NUCLEOTIDE SEQUENCE</scope>
    <source>
        <strain evidence="2">SMH2532-1</strain>
    </source>
</reference>
<keyword evidence="3" id="KW-1185">Reference proteome</keyword>
<dbReference type="EMBL" id="JAULSV010000001">
    <property type="protein sequence ID" value="KAK0655495.1"/>
    <property type="molecule type" value="Genomic_DNA"/>
</dbReference>
<evidence type="ECO:0000313" key="2">
    <source>
        <dbReference type="EMBL" id="KAK0655495.1"/>
    </source>
</evidence>
<name>A0AA39YP81_9PEZI</name>
<dbReference type="SUPFAM" id="SSF55729">
    <property type="entry name" value="Acyl-CoA N-acyltransferases (Nat)"/>
    <property type="match status" value="1"/>
</dbReference>
<feature type="region of interest" description="Disordered" evidence="1">
    <location>
        <begin position="1"/>
        <end position="29"/>
    </location>
</feature>
<protein>
    <recommendedName>
        <fullName evidence="4">N-acetyltransferase domain-containing protein</fullName>
    </recommendedName>
</protein>
<evidence type="ECO:0008006" key="4">
    <source>
        <dbReference type="Google" id="ProtNLM"/>
    </source>
</evidence>
<proteinExistence type="predicted"/>
<dbReference type="Proteomes" id="UP001174936">
    <property type="component" value="Unassembled WGS sequence"/>
</dbReference>
<comment type="caution">
    <text evidence="2">The sequence shown here is derived from an EMBL/GenBank/DDBJ whole genome shotgun (WGS) entry which is preliminary data.</text>
</comment>
<accession>A0AA39YP81</accession>
<dbReference type="AlphaFoldDB" id="A0AA39YP81"/>
<dbReference type="CDD" id="cd04301">
    <property type="entry name" value="NAT_SF"/>
    <property type="match status" value="1"/>
</dbReference>
<evidence type="ECO:0000256" key="1">
    <source>
        <dbReference type="SAM" id="MobiDB-lite"/>
    </source>
</evidence>
<gene>
    <name evidence="2" type="ORF">B0T16DRAFT_315221</name>
</gene>
<evidence type="ECO:0000313" key="3">
    <source>
        <dbReference type="Proteomes" id="UP001174936"/>
    </source>
</evidence>